<dbReference type="OrthoDB" id="9764035at2"/>
<proteinExistence type="inferred from homology"/>
<dbReference type="AlphaFoldDB" id="A0A430ADM3"/>
<evidence type="ECO:0000313" key="11">
    <source>
        <dbReference type="Proteomes" id="UP000287101"/>
    </source>
</evidence>
<evidence type="ECO:0000256" key="1">
    <source>
        <dbReference type="ARBA" id="ARBA00001946"/>
    </source>
</evidence>
<dbReference type="HAMAP" id="MF_00027">
    <property type="entry name" value="CobB_CbiA"/>
    <property type="match status" value="1"/>
</dbReference>
<dbReference type="Pfam" id="PF07685">
    <property type="entry name" value="GATase_3"/>
    <property type="match status" value="1"/>
</dbReference>
<keyword evidence="3 7" id="KW-0547">Nucleotide-binding</keyword>
<dbReference type="CDD" id="cd03130">
    <property type="entry name" value="GATase1_CobB"/>
    <property type="match status" value="1"/>
</dbReference>
<keyword evidence="7" id="KW-0169">Cobalamin biosynthesis</keyword>
<feature type="active site" description="Nucleophile" evidence="7">
    <location>
        <position position="335"/>
    </location>
</feature>
<dbReference type="Gene3D" id="3.40.50.880">
    <property type="match status" value="1"/>
</dbReference>
<comment type="pathway">
    <text evidence="7">Cofactor biosynthesis; adenosylcobalamin biosynthesis; cob(II)yrinate a,c-diamide from sirohydrochlorin (anaerobic route): step 10/10.</text>
</comment>
<protein>
    <recommendedName>
        <fullName evidence="7">Cobyrinate a,c-diamide synthase</fullName>
        <ecNumber evidence="7">6.3.5.11</ecNumber>
    </recommendedName>
    <alternativeName>
        <fullName evidence="7">Cobyrinic acid a,c-diamide synthetase</fullName>
    </alternativeName>
</protein>
<dbReference type="NCBIfam" id="NF002204">
    <property type="entry name" value="PRK01077.1"/>
    <property type="match status" value="1"/>
</dbReference>
<dbReference type="EMBL" id="NGJY01000001">
    <property type="protein sequence ID" value="RSU05293.1"/>
    <property type="molecule type" value="Genomic_DNA"/>
</dbReference>
<dbReference type="InterPro" id="IPR029062">
    <property type="entry name" value="Class_I_gatase-like"/>
</dbReference>
<dbReference type="EC" id="6.3.5.11" evidence="7"/>
<comment type="function">
    <text evidence="7">Catalyzes the ATP-dependent amidation of the two carboxylate groups at positions a and c of cobyrinate, using either L-glutamine or ammonia as the nitrogen source.</text>
</comment>
<comment type="miscellaneous">
    <text evidence="7">The a and c carboxylates of cobyrinate are activated for nucleophilic attack via formation of a phosphorylated intermediate by ATP. CbiA catalyzes first the amidation of the c-carboxylate, and then that of the a-carboxylate.</text>
</comment>
<dbReference type="InterPro" id="IPR002586">
    <property type="entry name" value="CobQ/CobB/MinD/ParA_Nub-bd_dom"/>
</dbReference>
<evidence type="ECO:0000256" key="7">
    <source>
        <dbReference type="HAMAP-Rule" id="MF_00027"/>
    </source>
</evidence>
<comment type="domain">
    <text evidence="7">Comprises of two domains. The C-terminal domain contains the binding site for glutamine and catalyzes the hydrolysis of this substrate to glutamate and ammonia. The N-terminal domain is anticipated to bind ATP and cobyrinate and catalyzes the ultimate synthesis of the diamide product. The ammonia produced via the glutaminase domain is probably translocated to the adjacent domain via a molecular tunnel, where it reacts with an activated intermediate.</text>
</comment>
<feature type="domain" description="CobQ/CobB/MinD/ParA nucleotide binding" evidence="8">
    <location>
        <begin position="4"/>
        <end position="187"/>
    </location>
</feature>
<evidence type="ECO:0000256" key="6">
    <source>
        <dbReference type="ARBA" id="ARBA00022962"/>
    </source>
</evidence>
<dbReference type="GO" id="GO:0009236">
    <property type="term" value="P:cobalamin biosynthetic process"/>
    <property type="evidence" value="ECO:0007669"/>
    <property type="project" value="UniProtKB-UniRule"/>
</dbReference>
<dbReference type="InterPro" id="IPR011698">
    <property type="entry name" value="GATase_3"/>
</dbReference>
<dbReference type="GO" id="GO:0042242">
    <property type="term" value="F:cobyrinic acid a,c-diamide synthase activity"/>
    <property type="evidence" value="ECO:0007669"/>
    <property type="project" value="UniProtKB-UniRule"/>
</dbReference>
<dbReference type="UniPathway" id="UPA00148">
    <property type="reaction ID" value="UER00231"/>
</dbReference>
<evidence type="ECO:0000256" key="5">
    <source>
        <dbReference type="ARBA" id="ARBA00022842"/>
    </source>
</evidence>
<dbReference type="InterPro" id="IPR004484">
    <property type="entry name" value="CbiA/CobB_synth"/>
</dbReference>
<dbReference type="Pfam" id="PF01656">
    <property type="entry name" value="CbiA"/>
    <property type="match status" value="1"/>
</dbReference>
<comment type="catalytic activity">
    <reaction evidence="7">
        <text>cob(II)yrinate + 2 L-glutamine + 2 ATP + 2 H2O = cob(II)yrinate a,c diamide + 2 L-glutamate + 2 ADP + 2 phosphate + 2 H(+)</text>
        <dbReference type="Rhea" id="RHEA:26289"/>
        <dbReference type="ChEBI" id="CHEBI:15377"/>
        <dbReference type="ChEBI" id="CHEBI:15378"/>
        <dbReference type="ChEBI" id="CHEBI:29985"/>
        <dbReference type="ChEBI" id="CHEBI:30616"/>
        <dbReference type="ChEBI" id="CHEBI:43474"/>
        <dbReference type="ChEBI" id="CHEBI:58359"/>
        <dbReference type="ChEBI" id="CHEBI:58537"/>
        <dbReference type="ChEBI" id="CHEBI:58894"/>
        <dbReference type="ChEBI" id="CHEBI:456216"/>
        <dbReference type="EC" id="6.3.5.11"/>
    </reaction>
</comment>
<keyword evidence="4 7" id="KW-0067">ATP-binding</keyword>
<gene>
    <name evidence="7" type="primary">cbiA</name>
    <name evidence="10" type="ORF">CBF31_03565</name>
</gene>
<evidence type="ECO:0000313" key="10">
    <source>
        <dbReference type="EMBL" id="RSU05293.1"/>
    </source>
</evidence>
<evidence type="ECO:0000256" key="4">
    <source>
        <dbReference type="ARBA" id="ARBA00022840"/>
    </source>
</evidence>
<feature type="domain" description="CobB/CobQ-like glutamine amidotransferase" evidence="9">
    <location>
        <begin position="253"/>
        <end position="444"/>
    </location>
</feature>
<dbReference type="Gene3D" id="3.40.50.300">
    <property type="entry name" value="P-loop containing nucleotide triphosphate hydrolases"/>
    <property type="match status" value="2"/>
</dbReference>
<comment type="cofactor">
    <cofactor evidence="1 7">
        <name>Mg(2+)</name>
        <dbReference type="ChEBI" id="CHEBI:18420"/>
    </cofactor>
</comment>
<feature type="site" description="Increases nucleophilicity of active site Cys" evidence="7">
    <location>
        <position position="438"/>
    </location>
</feature>
<dbReference type="SUPFAM" id="SSF52317">
    <property type="entry name" value="Class I glutamine amidotransferase-like"/>
    <property type="match status" value="1"/>
</dbReference>
<comment type="similarity">
    <text evidence="7">Belongs to the CobB/CbiA family.</text>
</comment>
<dbReference type="RefSeq" id="WP_126831177.1">
    <property type="nucleotide sequence ID" value="NZ_CBCRYB010000003.1"/>
</dbReference>
<evidence type="ECO:0000259" key="9">
    <source>
        <dbReference type="Pfam" id="PF07685"/>
    </source>
</evidence>
<evidence type="ECO:0000256" key="2">
    <source>
        <dbReference type="ARBA" id="ARBA00022598"/>
    </source>
</evidence>
<keyword evidence="2 7" id="KW-0436">Ligase</keyword>
<name>A0A430ADM3_9ENTE</name>
<reference evidence="10 11" key="1">
    <citation type="submission" date="2017-05" db="EMBL/GenBank/DDBJ databases">
        <title>Vagococcus spp. assemblies.</title>
        <authorList>
            <person name="Gulvik C.A."/>
        </authorList>
    </citation>
    <scope>NUCLEOTIDE SEQUENCE [LARGE SCALE GENOMIC DNA]</scope>
    <source>
        <strain evidence="10 11">CCUG 41755</strain>
    </source>
</reference>
<dbReference type="Proteomes" id="UP000287101">
    <property type="component" value="Unassembled WGS sequence"/>
</dbReference>
<sequence>MRKLVIAGTGSGVGKTTVTLGIMSALKQIGYDVQPFKVGPDYIDTAYHTKVTGNKSRNLDSFLIQSDDILNYLFEKEARSSDISIIEGVMGLYDGLGIDKDNCSTASLAKKIKAPVILVIDGKATSTSVAAIVKGFSEFDSDLDIAGVVLNKLASENHYQLVKQSIEKYTDVPVLGYLGKNAMLSLPSRQLGLVPQNEIEGLEKEIELLGEKVRKTIDLDKLLEISVSNNLNSQTLNKETVKKYYSKIETPVKIAYALDDAFNFYYEDNLELMKKKGIELIPFSPMYDQKLPEADAYYIGGGYPEEFAKELAENKIIREELLRKSQKDVPIYAECGGLMYLGSYLKIQDKKYEMVGVFDGFSEMTPSLKRFGYCQGVSTIDTPVIPQNLIVYGHEFHHSIFETSELPIMNMEKWRDGKKIKTWQGGYLKNNTFASYLHLHFFQNSQLIDHFIRKAVECI</sequence>
<keyword evidence="5 7" id="KW-0460">Magnesium</keyword>
<dbReference type="PROSITE" id="PS51274">
    <property type="entry name" value="GATASE_COBBQ"/>
    <property type="match status" value="1"/>
</dbReference>
<accession>A0A430ADM3</accession>
<organism evidence="10 11">
    <name type="scientific">Vagococcus fessus</name>
    <dbReference type="NCBI Taxonomy" id="120370"/>
    <lineage>
        <taxon>Bacteria</taxon>
        <taxon>Bacillati</taxon>
        <taxon>Bacillota</taxon>
        <taxon>Bacilli</taxon>
        <taxon>Lactobacillales</taxon>
        <taxon>Enterococcaceae</taxon>
        <taxon>Vagococcus</taxon>
    </lineage>
</organism>
<comment type="caution">
    <text evidence="10">The sequence shown here is derived from an EMBL/GenBank/DDBJ whole genome shotgun (WGS) entry which is preliminary data.</text>
</comment>
<keyword evidence="6 7" id="KW-0315">Glutamine amidotransferase</keyword>
<dbReference type="GO" id="GO:0005524">
    <property type="term" value="F:ATP binding"/>
    <property type="evidence" value="ECO:0007669"/>
    <property type="project" value="UniProtKB-UniRule"/>
</dbReference>
<evidence type="ECO:0000256" key="3">
    <source>
        <dbReference type="ARBA" id="ARBA00022741"/>
    </source>
</evidence>
<dbReference type="InterPro" id="IPR027417">
    <property type="entry name" value="P-loop_NTPase"/>
</dbReference>
<dbReference type="CDD" id="cd05388">
    <property type="entry name" value="CobB_N"/>
    <property type="match status" value="1"/>
</dbReference>
<dbReference type="PANTHER" id="PTHR43873:SF1">
    <property type="entry name" value="COBYRINATE A,C-DIAMIDE SYNTHASE"/>
    <property type="match status" value="1"/>
</dbReference>
<keyword evidence="11" id="KW-1185">Reference proteome</keyword>
<dbReference type="SUPFAM" id="SSF52540">
    <property type="entry name" value="P-loop containing nucleoside triphosphate hydrolases"/>
    <property type="match status" value="1"/>
</dbReference>
<evidence type="ECO:0000259" key="8">
    <source>
        <dbReference type="Pfam" id="PF01656"/>
    </source>
</evidence>
<dbReference type="NCBIfam" id="TIGR00379">
    <property type="entry name" value="cobB"/>
    <property type="match status" value="1"/>
</dbReference>
<dbReference type="PANTHER" id="PTHR43873">
    <property type="entry name" value="COBYRINATE A,C-DIAMIDE SYNTHASE"/>
    <property type="match status" value="1"/>
</dbReference>